<accession>A0A645CAV0</accession>
<dbReference type="AlphaFoldDB" id="A0A645CAV0"/>
<evidence type="ECO:0000313" key="1">
    <source>
        <dbReference type="EMBL" id="MPM74057.1"/>
    </source>
</evidence>
<gene>
    <name evidence="1" type="ORF">SDC9_121042</name>
</gene>
<dbReference type="EMBL" id="VSSQ01025725">
    <property type="protein sequence ID" value="MPM74057.1"/>
    <property type="molecule type" value="Genomic_DNA"/>
</dbReference>
<reference evidence="1" key="1">
    <citation type="submission" date="2019-08" db="EMBL/GenBank/DDBJ databases">
        <authorList>
            <person name="Kucharzyk K."/>
            <person name="Murdoch R.W."/>
            <person name="Higgins S."/>
            <person name="Loffler F."/>
        </authorList>
    </citation>
    <scope>NUCLEOTIDE SEQUENCE</scope>
</reference>
<protein>
    <submittedName>
        <fullName evidence="1">Uncharacterized protein</fullName>
    </submittedName>
</protein>
<organism evidence="1">
    <name type="scientific">bioreactor metagenome</name>
    <dbReference type="NCBI Taxonomy" id="1076179"/>
    <lineage>
        <taxon>unclassified sequences</taxon>
        <taxon>metagenomes</taxon>
        <taxon>ecological metagenomes</taxon>
    </lineage>
</organism>
<comment type="caution">
    <text evidence="1">The sequence shown here is derived from an EMBL/GenBank/DDBJ whole genome shotgun (WGS) entry which is preliminary data.</text>
</comment>
<sequence length="89" mass="9838">METFEGQGQFRTVFGHESCERYGKVVAHGHFTPTVVLKAENLLVGFPATFAQQHLGVLQHGSVDRNKAPALELLFQTVDQLFLDALLKG</sequence>
<proteinExistence type="predicted"/>
<name>A0A645CAV0_9ZZZZ</name>